<gene>
    <name evidence="1" type="ORF">BTMF_LOCUS13854</name>
</gene>
<dbReference type="AlphaFoldDB" id="A0A0R3R770"/>
<keyword evidence="2" id="KW-1185">Reference proteome</keyword>
<evidence type="ECO:0000313" key="3">
    <source>
        <dbReference type="WBParaSite" id="BTMF_0001586801-mRNA-1"/>
    </source>
</evidence>
<evidence type="ECO:0000313" key="1">
    <source>
        <dbReference type="EMBL" id="VDO47037.1"/>
    </source>
</evidence>
<reference evidence="1 2" key="2">
    <citation type="submission" date="2018-11" db="EMBL/GenBank/DDBJ databases">
        <authorList>
            <consortium name="Pathogen Informatics"/>
        </authorList>
    </citation>
    <scope>NUCLEOTIDE SEQUENCE [LARGE SCALE GENOMIC DNA]</scope>
</reference>
<dbReference type="Proteomes" id="UP000280834">
    <property type="component" value="Unassembled WGS sequence"/>
</dbReference>
<reference evidence="3" key="1">
    <citation type="submission" date="2017-02" db="UniProtKB">
        <authorList>
            <consortium name="WormBaseParasite"/>
        </authorList>
    </citation>
    <scope>IDENTIFICATION</scope>
</reference>
<accession>A0A0R3R770</accession>
<proteinExistence type="predicted"/>
<dbReference type="EMBL" id="UZAG01020541">
    <property type="protein sequence ID" value="VDO47037.1"/>
    <property type="molecule type" value="Genomic_DNA"/>
</dbReference>
<sequence length="40" mass="4817">MRYGSVSISQRVKNFDHFSIFNHFHLWITTFTSIIDIPME</sequence>
<organism evidence="3">
    <name type="scientific">Brugia timori</name>
    <dbReference type="NCBI Taxonomy" id="42155"/>
    <lineage>
        <taxon>Eukaryota</taxon>
        <taxon>Metazoa</taxon>
        <taxon>Ecdysozoa</taxon>
        <taxon>Nematoda</taxon>
        <taxon>Chromadorea</taxon>
        <taxon>Rhabditida</taxon>
        <taxon>Spirurina</taxon>
        <taxon>Spiruromorpha</taxon>
        <taxon>Filarioidea</taxon>
        <taxon>Onchocercidae</taxon>
        <taxon>Brugia</taxon>
    </lineage>
</organism>
<name>A0A0R3R770_9BILA</name>
<dbReference type="WBParaSite" id="BTMF_0001586801-mRNA-1">
    <property type="protein sequence ID" value="BTMF_0001586801-mRNA-1"/>
    <property type="gene ID" value="BTMF_0001586801"/>
</dbReference>
<protein>
    <submittedName>
        <fullName evidence="1 3">Uncharacterized protein</fullName>
    </submittedName>
</protein>
<evidence type="ECO:0000313" key="2">
    <source>
        <dbReference type="Proteomes" id="UP000280834"/>
    </source>
</evidence>